<dbReference type="EMBL" id="CABFNQ020000702">
    <property type="protein sequence ID" value="CAH0025100.1"/>
    <property type="molecule type" value="Genomic_DNA"/>
</dbReference>
<gene>
    <name evidence="2" type="ORF">CRHIZ90672A_00005250</name>
</gene>
<dbReference type="Proteomes" id="UP000696573">
    <property type="component" value="Unassembled WGS sequence"/>
</dbReference>
<evidence type="ECO:0000313" key="2">
    <source>
        <dbReference type="EMBL" id="CAH0025100.1"/>
    </source>
</evidence>
<protein>
    <submittedName>
        <fullName evidence="2">Uncharacterized protein</fullName>
    </submittedName>
</protein>
<dbReference type="AlphaFoldDB" id="A0A9N9VJL2"/>
<evidence type="ECO:0000256" key="1">
    <source>
        <dbReference type="SAM" id="MobiDB-lite"/>
    </source>
</evidence>
<evidence type="ECO:0000313" key="3">
    <source>
        <dbReference type="Proteomes" id="UP000696573"/>
    </source>
</evidence>
<sequence length="289" mass="32731">MLYAHRLALSTLLDRLGDLIELIHWSGLAKFMNVSVPLTEIKALLSSNYFMIFGEHMWNKAIELVQKCHQSIILLAKQEPYWPRRLGFRSLAKLIVETEGQLNTCIDVLKVITIAAVQDLGEADKRAKGLAYALSNQEDSPLINSVTNYDPTIQSLATVRKLRQDANELSVYICRSLSDVLDAAARLDDPENCPRGLEDHKSMDEDEDRSQLAKRWFPKEYREGEPAYVNKPFGAWERRIVEMTHRLEKTAGHKPIPIPAGGHTTDQVEAVPAERSDPSEDEDCELHDI</sequence>
<reference evidence="2" key="1">
    <citation type="submission" date="2021-10" db="EMBL/GenBank/DDBJ databases">
        <authorList>
            <person name="Piombo E."/>
        </authorList>
    </citation>
    <scope>NUCLEOTIDE SEQUENCE</scope>
</reference>
<dbReference type="OrthoDB" id="5144633at2759"/>
<proteinExistence type="predicted"/>
<name>A0A9N9VJL2_9HYPO</name>
<feature type="compositionally biased region" description="Acidic residues" evidence="1">
    <location>
        <begin position="279"/>
        <end position="289"/>
    </location>
</feature>
<accession>A0A9N9VJL2</accession>
<comment type="caution">
    <text evidence="2">The sequence shown here is derived from an EMBL/GenBank/DDBJ whole genome shotgun (WGS) entry which is preliminary data.</text>
</comment>
<feature type="region of interest" description="Disordered" evidence="1">
    <location>
        <begin position="250"/>
        <end position="289"/>
    </location>
</feature>
<organism evidence="2 3">
    <name type="scientific">Clonostachys rhizophaga</name>
    <dbReference type="NCBI Taxonomy" id="160324"/>
    <lineage>
        <taxon>Eukaryota</taxon>
        <taxon>Fungi</taxon>
        <taxon>Dikarya</taxon>
        <taxon>Ascomycota</taxon>
        <taxon>Pezizomycotina</taxon>
        <taxon>Sordariomycetes</taxon>
        <taxon>Hypocreomycetidae</taxon>
        <taxon>Hypocreales</taxon>
        <taxon>Bionectriaceae</taxon>
        <taxon>Clonostachys</taxon>
    </lineage>
</organism>
<keyword evidence="3" id="KW-1185">Reference proteome</keyword>